<dbReference type="RefSeq" id="WP_005672913.1">
    <property type="nucleotide sequence ID" value="NZ_CP146288.1"/>
</dbReference>
<reference evidence="15 16" key="1">
    <citation type="submission" date="2010-12" db="EMBL/GenBank/DDBJ databases">
        <authorList>
            <person name="Muzny D."/>
            <person name="Qin X."/>
            <person name="Deng J."/>
            <person name="Jiang H."/>
            <person name="Liu Y."/>
            <person name="Qu J."/>
            <person name="Song X.-Z."/>
            <person name="Zhang L."/>
            <person name="Thornton R."/>
            <person name="Coyle M."/>
            <person name="Francisco L."/>
            <person name="Jackson L."/>
            <person name="Javaid M."/>
            <person name="Korchina V."/>
            <person name="Kovar C."/>
            <person name="Mata R."/>
            <person name="Mathew T."/>
            <person name="Ngo R."/>
            <person name="Nguyen L."/>
            <person name="Nguyen N."/>
            <person name="Okwuonu G."/>
            <person name="Ongeri F."/>
            <person name="Pham C."/>
            <person name="Simmons D."/>
            <person name="Wilczek-Boney K."/>
            <person name="Hale W."/>
            <person name="Jakkamsetti A."/>
            <person name="Pham P."/>
            <person name="Ruth R."/>
            <person name="San Lucas F."/>
            <person name="Warren J."/>
            <person name="Zhang J."/>
            <person name="Zhao Z."/>
            <person name="Zhou C."/>
            <person name="Zhu D."/>
            <person name="Lee S."/>
            <person name="Bess C."/>
            <person name="Blankenburg K."/>
            <person name="Forbes L."/>
            <person name="Fu Q."/>
            <person name="Gubbala S."/>
            <person name="Hirani K."/>
            <person name="Jayaseelan J.C."/>
            <person name="Lara F."/>
            <person name="Munidasa M."/>
            <person name="Palculict T."/>
            <person name="Patil S."/>
            <person name="Pu L.-L."/>
            <person name="Saada N."/>
            <person name="Tang L."/>
            <person name="Weissenberger G."/>
            <person name="Zhu Y."/>
            <person name="Hemphill L."/>
            <person name="Shang Y."/>
            <person name="Youmans B."/>
            <person name="Ayvaz T."/>
            <person name="Ross M."/>
            <person name="Santibanez J."/>
            <person name="Aqrawi P."/>
            <person name="Gross S."/>
            <person name="Joshi V."/>
            <person name="Fowler G."/>
            <person name="Nazareth L."/>
            <person name="Reid J."/>
            <person name="Worley K."/>
            <person name="Petrosino J."/>
            <person name="Highlander S."/>
            <person name="Gibbs R."/>
        </authorList>
    </citation>
    <scope>NUCLEOTIDE SEQUENCE [LARGE SCALE GENOMIC DNA]</scope>
    <source>
        <strain evidence="15 16">ATCC 51599</strain>
    </source>
</reference>
<dbReference type="InterPro" id="IPR036412">
    <property type="entry name" value="HAD-like_sf"/>
</dbReference>
<feature type="active site" description="Proton donor" evidence="14">
    <location>
        <position position="84"/>
    </location>
</feature>
<dbReference type="AlphaFoldDB" id="E7RWA0"/>
<sequence length="285" mass="30612">MNHAGKQIIVQKQPALDTETINAISAQLQQAPVEHPTPGLARWRAEPQSPAVFDDWAERFGVDAANVPNGLRLADFRLLAIDMDSTLVTMETLDEIADMAGLKAEVAAITEAAMRGEIKDFSESLTRRMALLKGVGEDLIERVYQERLHLSPGAEILLAAAKAAGLKTMLVSGGFTHFTERLKGRLGFDYAFANQFDIANQRLTGRVLGPIVDGAFKARAVQQCCQDIGCPPSQAIAIGDGANDLGMMSVAGLSVGYHAKPVVREKATWSVRKGGLDVVVGWFGG</sequence>
<dbReference type="SFLD" id="SFLDG01136">
    <property type="entry name" value="C1.6:_Phosphoserine_Phosphatas"/>
    <property type="match status" value="1"/>
</dbReference>
<dbReference type="NCBIfam" id="TIGR01488">
    <property type="entry name" value="HAD-SF-IB"/>
    <property type="match status" value="1"/>
</dbReference>
<evidence type="ECO:0000256" key="7">
    <source>
        <dbReference type="ARBA" id="ARBA00022723"/>
    </source>
</evidence>
<keyword evidence="6" id="KW-0028">Amino-acid biosynthesis</keyword>
<evidence type="ECO:0000256" key="6">
    <source>
        <dbReference type="ARBA" id="ARBA00022605"/>
    </source>
</evidence>
<name>E7RWA0_9BURK</name>
<dbReference type="GO" id="GO:0006564">
    <property type="term" value="P:L-serine biosynthetic process"/>
    <property type="evidence" value="ECO:0007669"/>
    <property type="project" value="UniProtKB-KW"/>
</dbReference>
<evidence type="ECO:0000256" key="4">
    <source>
        <dbReference type="ARBA" id="ARBA00012640"/>
    </source>
</evidence>
<dbReference type="InterPro" id="IPR004469">
    <property type="entry name" value="PSP"/>
</dbReference>
<keyword evidence="16" id="KW-1185">Reference proteome</keyword>
<dbReference type="HOGENOM" id="CLU_036368_4_0_4"/>
<keyword evidence="10" id="KW-0718">Serine biosynthesis</keyword>
<dbReference type="GO" id="GO:0000287">
    <property type="term" value="F:magnesium ion binding"/>
    <property type="evidence" value="ECO:0007669"/>
    <property type="project" value="TreeGrafter"/>
</dbReference>
<comment type="caution">
    <text evidence="15">The sequence shown here is derived from an EMBL/GenBank/DDBJ whole genome shotgun (WGS) entry which is preliminary data.</text>
</comment>
<dbReference type="InterPro" id="IPR023214">
    <property type="entry name" value="HAD_sf"/>
</dbReference>
<evidence type="ECO:0000256" key="13">
    <source>
        <dbReference type="ARBA" id="ARBA00048523"/>
    </source>
</evidence>
<gene>
    <name evidence="15" type="primary">serB</name>
    <name evidence="15" type="ORF">HMPREF0551_0763</name>
</gene>
<dbReference type="GO" id="GO:0036424">
    <property type="term" value="F:L-phosphoserine phosphatase activity"/>
    <property type="evidence" value="ECO:0007669"/>
    <property type="project" value="InterPro"/>
</dbReference>
<evidence type="ECO:0000256" key="12">
    <source>
        <dbReference type="ARBA" id="ARBA00048138"/>
    </source>
</evidence>
<evidence type="ECO:0000256" key="3">
    <source>
        <dbReference type="ARBA" id="ARBA00009184"/>
    </source>
</evidence>
<dbReference type="SFLD" id="SFLDF00029">
    <property type="entry name" value="phosphoserine_phosphatase"/>
    <property type="match status" value="1"/>
</dbReference>
<comment type="catalytic activity">
    <reaction evidence="13">
        <text>O-phospho-D-serine + H2O = D-serine + phosphate</text>
        <dbReference type="Rhea" id="RHEA:24873"/>
        <dbReference type="ChEBI" id="CHEBI:15377"/>
        <dbReference type="ChEBI" id="CHEBI:35247"/>
        <dbReference type="ChEBI" id="CHEBI:43474"/>
        <dbReference type="ChEBI" id="CHEBI:58680"/>
        <dbReference type="EC" id="3.1.3.3"/>
    </reaction>
</comment>
<dbReference type="SFLD" id="SFLDS00003">
    <property type="entry name" value="Haloacid_Dehalogenase"/>
    <property type="match status" value="1"/>
</dbReference>
<proteinExistence type="inferred from homology"/>
<evidence type="ECO:0000256" key="9">
    <source>
        <dbReference type="ARBA" id="ARBA00022842"/>
    </source>
</evidence>
<keyword evidence="8 15" id="KW-0378">Hydrolase</keyword>
<evidence type="ECO:0000256" key="8">
    <source>
        <dbReference type="ARBA" id="ARBA00022801"/>
    </source>
</evidence>
<evidence type="ECO:0000256" key="10">
    <source>
        <dbReference type="ARBA" id="ARBA00023299"/>
    </source>
</evidence>
<comment type="similarity">
    <text evidence="3">Belongs to the HAD-like hydrolase superfamily. SerB family.</text>
</comment>
<dbReference type="InterPro" id="IPR050582">
    <property type="entry name" value="HAD-like_SerB"/>
</dbReference>
<evidence type="ECO:0000256" key="14">
    <source>
        <dbReference type="PIRSR" id="PIRSR604469-1"/>
    </source>
</evidence>
<dbReference type="STRING" id="887898.HMPREF0551_0763"/>
<accession>E7RWA0</accession>
<comment type="pathway">
    <text evidence="2">Amino-acid biosynthesis; L-serine biosynthesis; L-serine from 3-phospho-D-glycerate: step 3/3.</text>
</comment>
<evidence type="ECO:0000313" key="15">
    <source>
        <dbReference type="EMBL" id="EFV95275.1"/>
    </source>
</evidence>
<comment type="catalytic activity">
    <reaction evidence="12">
        <text>O-phospho-L-serine + H2O = L-serine + phosphate</text>
        <dbReference type="Rhea" id="RHEA:21208"/>
        <dbReference type="ChEBI" id="CHEBI:15377"/>
        <dbReference type="ChEBI" id="CHEBI:33384"/>
        <dbReference type="ChEBI" id="CHEBI:43474"/>
        <dbReference type="ChEBI" id="CHEBI:57524"/>
        <dbReference type="EC" id="3.1.3.3"/>
    </reaction>
</comment>
<evidence type="ECO:0000256" key="2">
    <source>
        <dbReference type="ARBA" id="ARBA00005135"/>
    </source>
</evidence>
<dbReference type="UniPathway" id="UPA00135">
    <property type="reaction ID" value="UER00198"/>
</dbReference>
<feature type="active site" description="Nucleophile" evidence="14">
    <location>
        <position position="82"/>
    </location>
</feature>
<dbReference type="PANTHER" id="PTHR43344:SF2">
    <property type="entry name" value="PHOSPHOSERINE PHOSPHATASE"/>
    <property type="match status" value="1"/>
</dbReference>
<dbReference type="Gene3D" id="3.40.50.1000">
    <property type="entry name" value="HAD superfamily/HAD-like"/>
    <property type="match status" value="1"/>
</dbReference>
<dbReference type="eggNOG" id="COG0560">
    <property type="taxonomic scope" value="Bacteria"/>
</dbReference>
<dbReference type="EC" id="3.1.3.3" evidence="4"/>
<dbReference type="SUPFAM" id="SSF56784">
    <property type="entry name" value="HAD-like"/>
    <property type="match status" value="1"/>
</dbReference>
<evidence type="ECO:0000313" key="16">
    <source>
        <dbReference type="Proteomes" id="UP000011021"/>
    </source>
</evidence>
<organism evidence="15 16">
    <name type="scientific">Lautropia mirabilis ATCC 51599</name>
    <dbReference type="NCBI Taxonomy" id="887898"/>
    <lineage>
        <taxon>Bacteria</taxon>
        <taxon>Pseudomonadati</taxon>
        <taxon>Pseudomonadota</taxon>
        <taxon>Betaproteobacteria</taxon>
        <taxon>Burkholderiales</taxon>
        <taxon>Burkholderiaceae</taxon>
        <taxon>Lautropia</taxon>
    </lineage>
</organism>
<dbReference type="Pfam" id="PF12710">
    <property type="entry name" value="HAD"/>
    <property type="match status" value="1"/>
</dbReference>
<dbReference type="PANTHER" id="PTHR43344">
    <property type="entry name" value="PHOSPHOSERINE PHOSPHATASE"/>
    <property type="match status" value="1"/>
</dbReference>
<keyword evidence="7" id="KW-0479">Metal-binding</keyword>
<dbReference type="Proteomes" id="UP000011021">
    <property type="component" value="Unassembled WGS sequence"/>
</dbReference>
<protein>
    <recommendedName>
        <fullName evidence="5">Phosphoserine phosphatase</fullName>
        <ecNumber evidence="4">3.1.3.3</ecNumber>
    </recommendedName>
    <alternativeName>
        <fullName evidence="11">O-phosphoserine phosphohydrolase</fullName>
    </alternativeName>
</protein>
<dbReference type="GO" id="GO:0005737">
    <property type="term" value="C:cytoplasm"/>
    <property type="evidence" value="ECO:0007669"/>
    <property type="project" value="TreeGrafter"/>
</dbReference>
<comment type="cofactor">
    <cofactor evidence="1">
        <name>Mg(2+)</name>
        <dbReference type="ChEBI" id="CHEBI:18420"/>
    </cofactor>
</comment>
<evidence type="ECO:0000256" key="11">
    <source>
        <dbReference type="ARBA" id="ARBA00031693"/>
    </source>
</evidence>
<evidence type="ECO:0000256" key="1">
    <source>
        <dbReference type="ARBA" id="ARBA00001946"/>
    </source>
</evidence>
<keyword evidence="9" id="KW-0460">Magnesium</keyword>
<dbReference type="NCBIfam" id="TIGR00338">
    <property type="entry name" value="serB"/>
    <property type="match status" value="1"/>
</dbReference>
<dbReference type="EMBL" id="AEQP01000003">
    <property type="protein sequence ID" value="EFV95275.1"/>
    <property type="molecule type" value="Genomic_DNA"/>
</dbReference>
<evidence type="ECO:0000256" key="5">
    <source>
        <dbReference type="ARBA" id="ARBA00015196"/>
    </source>
</evidence>
<dbReference type="SFLD" id="SFLDG01137">
    <property type="entry name" value="C1.6.1:_Phosphoserine_Phosphat"/>
    <property type="match status" value="1"/>
</dbReference>